<sequence>MPSADVLIIGSGVAALRVAKEICHEKNVIVITKETNRNNNTHLAQGGIAAAVATYDDPNDHFEDTLVAGCHYNNEDVVRYLVEEGPKEMKNLIENGMKFDGDETGPHLGKEGAHRKRRILHAGGDATGKNLLEHFIQEVVPHVTVVEQEMVLDFIIESEKCVGALTRDSEGKLKRYDADYTVLASGGVGGLYAFTSNDKTITGDGLAMVYRAGGELVDLEFVQFHPTMLYAGGRCCGLVSEAVRGEGAVLINGKGQRFMMDIHDDYDLAPRDVVARAIHEQLLSGEKVYLNIESIQNFQERFPTVSALCKKNGVDITKKRIPVVPGAHFHMGGVKTNIDGETSIPNLYAVGEVACNGVHGANRLASNSLLEGLVFGKRIGQHILTKATRDRLNDFAEKEKKFIVLNHLPTKEEIQECMMKYVGNVRTEQSLSYAKRWLSKYGVRNMILQHDALTNEEITLINMLTVCELIVVSALQREESIGGHYRSDYPHRNSVKKEIIRVKKNYNLCNEGKRGFMNTIKVKEALNRFFLEDIGERDVTSQLVFPDNLLSKGTFLAKDTGVFAGRLVIEEGFNLIDERIKVELHKKDGDLVEKGEIIATVQGPIASLLTAERVILNVIQRMSGIATMTRKAVLALDSSHTRICDTRKTMPGLRMFDKYAVVCGGGFNHRFGLYDGVMIKDNHIAFAGSITKAVTSVKEKLGHMVKVEVETETEEQVREAVAAGADIIMFDNRTPDEIREFSKIVPSAIVTEASGGITIEDLSKYGKTGVDYISLGALTHSVKALDISFNIEA</sequence>
<keyword evidence="10 18" id="KW-0662">Pyridine nucleotide biosynthesis</keyword>
<keyword evidence="11" id="KW-0328">Glycosyltransferase</keyword>
<dbReference type="PATRIC" id="fig|572264.18.peg.4491"/>
<dbReference type="InterPro" id="IPR037099">
    <property type="entry name" value="Fum_R/Succ_DH_flav-like_C_sf"/>
</dbReference>
<evidence type="ECO:0000313" key="24">
    <source>
        <dbReference type="Proteomes" id="UP000002210"/>
    </source>
</evidence>
<dbReference type="NCBIfam" id="TIGR00078">
    <property type="entry name" value="nadC"/>
    <property type="match status" value="1"/>
</dbReference>
<dbReference type="Pfam" id="PF02910">
    <property type="entry name" value="Succ_DH_flav_C"/>
    <property type="match status" value="1"/>
</dbReference>
<dbReference type="InterPro" id="IPR003953">
    <property type="entry name" value="FAD-dep_OxRdtase_2_FAD-bd"/>
</dbReference>
<dbReference type="GO" id="GO:0034628">
    <property type="term" value="P:'de novo' NAD+ biosynthetic process from L-aspartate"/>
    <property type="evidence" value="ECO:0007669"/>
    <property type="project" value="TreeGrafter"/>
</dbReference>
<evidence type="ECO:0000259" key="19">
    <source>
        <dbReference type="Pfam" id="PF00890"/>
    </source>
</evidence>
<keyword evidence="14 18" id="KW-0560">Oxidoreductase</keyword>
<evidence type="ECO:0000256" key="17">
    <source>
        <dbReference type="NCBIfam" id="TIGR00551"/>
    </source>
</evidence>
<dbReference type="UniPathway" id="UPA00253">
    <property type="reaction ID" value="UER00326"/>
</dbReference>
<keyword evidence="9 18" id="KW-0285">Flavoprotein</keyword>
<organism evidence="23 24">
    <name type="scientific">Bacillus cereus (strain 03BB102)</name>
    <dbReference type="NCBI Taxonomy" id="572264"/>
    <lineage>
        <taxon>Bacteria</taxon>
        <taxon>Bacillati</taxon>
        <taxon>Bacillota</taxon>
        <taxon>Bacilli</taxon>
        <taxon>Bacillales</taxon>
        <taxon>Bacillaceae</taxon>
        <taxon>Bacillus</taxon>
        <taxon>Bacillus cereus group</taxon>
    </lineage>
</organism>
<keyword evidence="13 18" id="KW-0274">FAD</keyword>
<dbReference type="GO" id="GO:0004514">
    <property type="term" value="F:nicotinate-nucleotide diphosphorylase (carboxylating) activity"/>
    <property type="evidence" value="ECO:0007669"/>
    <property type="project" value="UniProtKB-EC"/>
</dbReference>
<dbReference type="Gene3D" id="3.90.700.10">
    <property type="entry name" value="Succinate dehydrogenase/fumarate reductase flavoprotein, catalytic domain"/>
    <property type="match status" value="1"/>
</dbReference>
<comment type="subcellular location">
    <subcellularLocation>
        <location evidence="18">Cytoplasm</location>
    </subcellularLocation>
</comment>
<dbReference type="SUPFAM" id="SSF51905">
    <property type="entry name" value="FAD/NAD(P)-binding domain"/>
    <property type="match status" value="1"/>
</dbReference>
<evidence type="ECO:0000259" key="21">
    <source>
        <dbReference type="Pfam" id="PF02749"/>
    </source>
</evidence>
<evidence type="ECO:0000256" key="13">
    <source>
        <dbReference type="ARBA" id="ARBA00022827"/>
    </source>
</evidence>
<evidence type="ECO:0000256" key="16">
    <source>
        <dbReference type="ARBA" id="ARBA00048305"/>
    </source>
</evidence>
<dbReference type="PANTHER" id="PTHR42716">
    <property type="entry name" value="L-ASPARTATE OXIDASE"/>
    <property type="match status" value="1"/>
</dbReference>
<dbReference type="InterPro" id="IPR004393">
    <property type="entry name" value="NadC"/>
</dbReference>
<dbReference type="Pfam" id="PF02749">
    <property type="entry name" value="QRPTase_N"/>
    <property type="match status" value="1"/>
</dbReference>
<evidence type="ECO:0000256" key="10">
    <source>
        <dbReference type="ARBA" id="ARBA00022642"/>
    </source>
</evidence>
<dbReference type="Gene3D" id="1.20.58.100">
    <property type="entry name" value="Fumarate reductase/succinate dehydrogenase flavoprotein-like, C-terminal domain"/>
    <property type="match status" value="1"/>
</dbReference>
<accession>A0A158RUF9</accession>
<evidence type="ECO:0000256" key="5">
    <source>
        <dbReference type="ARBA" id="ARBA00008562"/>
    </source>
</evidence>
<dbReference type="KEGG" id="bcx:BCA_4542"/>
<dbReference type="Gene3D" id="3.20.20.70">
    <property type="entry name" value="Aldolase class I"/>
    <property type="match status" value="1"/>
</dbReference>
<reference evidence="23 24" key="1">
    <citation type="submission" date="2009-02" db="EMBL/GenBank/DDBJ databases">
        <title>Genome sequence of Bacillus cereus 03BB102.</title>
        <authorList>
            <person name="Dodson R.J."/>
            <person name="Jackson P."/>
            <person name="Munk A.C."/>
            <person name="Brettin T."/>
            <person name="Bruce D."/>
            <person name="Detter C."/>
            <person name="Tapia R."/>
            <person name="Han C."/>
            <person name="Sutton G."/>
            <person name="Sims D."/>
        </authorList>
    </citation>
    <scope>NUCLEOTIDE SEQUENCE [LARGE SCALE GENOMIC DNA]</scope>
    <source>
        <strain evidence="23 24">03BB102</strain>
    </source>
</reference>
<proteinExistence type="inferred from homology"/>
<dbReference type="FunFam" id="3.90.700.10:FF:000002">
    <property type="entry name" value="L-aspartate oxidase"/>
    <property type="match status" value="1"/>
</dbReference>
<name>A0A158RUF9_BACC3</name>
<comment type="function">
    <text evidence="2">Involved in the catabolism of quinolinic acid (QA).</text>
</comment>
<evidence type="ECO:0000256" key="9">
    <source>
        <dbReference type="ARBA" id="ARBA00022630"/>
    </source>
</evidence>
<evidence type="ECO:0000313" key="23">
    <source>
        <dbReference type="EMBL" id="ACO31153.1"/>
    </source>
</evidence>
<dbReference type="Pfam" id="PF01729">
    <property type="entry name" value="QRPTase_C"/>
    <property type="match status" value="1"/>
</dbReference>
<dbReference type="NCBIfam" id="TIGR00551">
    <property type="entry name" value="nadB"/>
    <property type="match status" value="1"/>
</dbReference>
<dbReference type="SUPFAM" id="SSF54675">
    <property type="entry name" value="Nicotinate/Quinolinate PRTase N-terminal domain-like"/>
    <property type="match status" value="1"/>
</dbReference>
<comment type="function">
    <text evidence="18">Catalyzes the oxidation of L-aspartate to iminoaspartate.</text>
</comment>
<evidence type="ECO:0000256" key="3">
    <source>
        <dbReference type="ARBA" id="ARBA00004893"/>
    </source>
</evidence>
<dbReference type="Pfam" id="PF00890">
    <property type="entry name" value="FAD_binding_2"/>
    <property type="match status" value="1"/>
</dbReference>
<feature type="domain" description="FAD-dependent oxidoreductase 2 FAD-binding" evidence="19">
    <location>
        <begin position="5"/>
        <end position="369"/>
    </location>
</feature>
<dbReference type="InterPro" id="IPR005288">
    <property type="entry name" value="NadB"/>
</dbReference>
<protein>
    <recommendedName>
        <fullName evidence="8 17">L-aspartate oxidase</fullName>
        <ecNumber evidence="17 18">1.4.3.16</ecNumber>
    </recommendedName>
</protein>
<evidence type="ECO:0000256" key="2">
    <source>
        <dbReference type="ARBA" id="ARBA00003237"/>
    </source>
</evidence>
<comment type="pathway">
    <text evidence="3">Cofactor biosynthesis; NAD(+) biosynthesis; nicotinate D-ribonucleotide from quinolinate: step 1/1.</text>
</comment>
<dbReference type="InterPro" id="IPR037128">
    <property type="entry name" value="Quinolinate_PRibosylTase_N_sf"/>
</dbReference>
<comment type="catalytic activity">
    <reaction evidence="15">
        <text>nicotinate beta-D-ribonucleotide + CO2 + diphosphate = quinolinate + 5-phospho-alpha-D-ribose 1-diphosphate + 2 H(+)</text>
        <dbReference type="Rhea" id="RHEA:12733"/>
        <dbReference type="ChEBI" id="CHEBI:15378"/>
        <dbReference type="ChEBI" id="CHEBI:16526"/>
        <dbReference type="ChEBI" id="CHEBI:29959"/>
        <dbReference type="ChEBI" id="CHEBI:33019"/>
        <dbReference type="ChEBI" id="CHEBI:57502"/>
        <dbReference type="ChEBI" id="CHEBI:58017"/>
        <dbReference type="EC" id="2.4.2.19"/>
    </reaction>
</comment>
<evidence type="ECO:0000256" key="8">
    <source>
        <dbReference type="ARBA" id="ARBA00021901"/>
    </source>
</evidence>
<comment type="similarity">
    <text evidence="6">Belongs to the NadC/ModD family.</text>
</comment>
<dbReference type="CDD" id="cd01572">
    <property type="entry name" value="QPRTase"/>
    <property type="match status" value="1"/>
</dbReference>
<comment type="pathway">
    <text evidence="4 18">Cofactor biosynthesis; NAD(+) biosynthesis; iminoaspartate from L-aspartate (oxidase route): step 1/1.</text>
</comment>
<dbReference type="Gene3D" id="3.50.50.60">
    <property type="entry name" value="FAD/NAD(P)-binding domain"/>
    <property type="match status" value="1"/>
</dbReference>
<dbReference type="FunFam" id="3.90.1170.20:FF:000001">
    <property type="entry name" value="Nicotinate-nucleotide diphosphorylase (Carboxylating)"/>
    <property type="match status" value="1"/>
</dbReference>
<evidence type="ECO:0000256" key="7">
    <source>
        <dbReference type="ARBA" id="ARBA00011218"/>
    </source>
</evidence>
<dbReference type="GO" id="GO:0033765">
    <property type="term" value="F:steroid dehydrogenase activity, acting on the CH-CH group of donors"/>
    <property type="evidence" value="ECO:0007669"/>
    <property type="project" value="UniProtKB-ARBA"/>
</dbReference>
<keyword evidence="12" id="KW-0808">Transferase</keyword>
<evidence type="ECO:0000256" key="11">
    <source>
        <dbReference type="ARBA" id="ARBA00022676"/>
    </source>
</evidence>
<dbReference type="PRINTS" id="PR00368">
    <property type="entry name" value="FADPNR"/>
</dbReference>
<dbReference type="PANTHER" id="PTHR42716:SF2">
    <property type="entry name" value="L-ASPARTATE OXIDASE, CHLOROPLASTIC"/>
    <property type="match status" value="1"/>
</dbReference>
<evidence type="ECO:0000256" key="12">
    <source>
        <dbReference type="ARBA" id="ARBA00022679"/>
    </source>
</evidence>
<evidence type="ECO:0000256" key="15">
    <source>
        <dbReference type="ARBA" id="ARBA00047445"/>
    </source>
</evidence>
<feature type="domain" description="Quinolinate phosphoribosyl transferase N-terminal" evidence="21">
    <location>
        <begin position="538"/>
        <end position="623"/>
    </location>
</feature>
<dbReference type="SUPFAM" id="SSF51690">
    <property type="entry name" value="Nicotinate/Quinolinate PRTase C-terminal domain-like"/>
    <property type="match status" value="1"/>
</dbReference>
<dbReference type="InterPro" id="IPR022412">
    <property type="entry name" value="Quinolinate_PRibosylTrfase_N"/>
</dbReference>
<feature type="domain" description="Quinolinate phosphoribosyl transferase C-terminal" evidence="20">
    <location>
        <begin position="625"/>
        <end position="789"/>
    </location>
</feature>
<evidence type="ECO:0000256" key="18">
    <source>
        <dbReference type="RuleBase" id="RU362049"/>
    </source>
</evidence>
<dbReference type="EMBL" id="CP001407">
    <property type="protein sequence ID" value="ACO31153.1"/>
    <property type="molecule type" value="Genomic_DNA"/>
</dbReference>
<dbReference type="NCBIfam" id="NF005978">
    <property type="entry name" value="PRK08071.1"/>
    <property type="match status" value="1"/>
</dbReference>
<evidence type="ECO:0000256" key="4">
    <source>
        <dbReference type="ARBA" id="ARBA00004950"/>
    </source>
</evidence>
<dbReference type="EC" id="1.4.3.16" evidence="17 18"/>
<comment type="similarity">
    <text evidence="5 18">Belongs to the FAD-dependent oxidoreductase 2 family. NadB subfamily.</text>
</comment>
<dbReference type="SUPFAM" id="SSF46977">
    <property type="entry name" value="Succinate dehydrogenase/fumarate reductase flavoprotein C-terminal domain"/>
    <property type="match status" value="1"/>
</dbReference>
<dbReference type="InterPro" id="IPR015939">
    <property type="entry name" value="Fum_Rdtase/Succ_DH_flav-like_C"/>
</dbReference>
<dbReference type="InterPro" id="IPR013785">
    <property type="entry name" value="Aldolase_TIM"/>
</dbReference>
<dbReference type="GO" id="GO:0008734">
    <property type="term" value="F:L-aspartate oxidase activity"/>
    <property type="evidence" value="ECO:0007669"/>
    <property type="project" value="UniProtKB-UniRule"/>
</dbReference>
<dbReference type="SUPFAM" id="SSF56425">
    <property type="entry name" value="Succinate dehydrogenase/fumarate reductase flavoprotein, catalytic domain"/>
    <property type="match status" value="1"/>
</dbReference>
<comment type="subunit">
    <text evidence="7">Hexamer formed by 3 homodimers.</text>
</comment>
<dbReference type="AlphaFoldDB" id="A0A158RUF9"/>
<gene>
    <name evidence="23" type="primary">nadB</name>
    <name evidence="23" type="ordered locus">BCA_4542</name>
</gene>
<dbReference type="Proteomes" id="UP000002210">
    <property type="component" value="Chromosome"/>
</dbReference>
<evidence type="ECO:0000256" key="6">
    <source>
        <dbReference type="ARBA" id="ARBA00009400"/>
    </source>
</evidence>
<dbReference type="GO" id="GO:0005737">
    <property type="term" value="C:cytoplasm"/>
    <property type="evidence" value="ECO:0007669"/>
    <property type="project" value="UniProtKB-SubCell"/>
</dbReference>
<comment type="cofactor">
    <cofactor evidence="1 18">
        <name>FAD</name>
        <dbReference type="ChEBI" id="CHEBI:57692"/>
    </cofactor>
</comment>
<evidence type="ECO:0000256" key="14">
    <source>
        <dbReference type="ARBA" id="ARBA00023002"/>
    </source>
</evidence>
<dbReference type="InterPro" id="IPR036188">
    <property type="entry name" value="FAD/NAD-bd_sf"/>
</dbReference>
<evidence type="ECO:0000259" key="20">
    <source>
        <dbReference type="Pfam" id="PF01729"/>
    </source>
</evidence>
<dbReference type="InterPro" id="IPR002638">
    <property type="entry name" value="Quinolinate_PRibosylTrfase_C"/>
</dbReference>
<feature type="domain" description="Fumarate reductase/succinate dehydrogenase flavoprotein-like C-terminal" evidence="22">
    <location>
        <begin position="412"/>
        <end position="494"/>
    </location>
</feature>
<comment type="catalytic activity">
    <reaction evidence="16">
        <text>L-aspartate + O2 = iminosuccinate + H2O2</text>
        <dbReference type="Rhea" id="RHEA:25876"/>
        <dbReference type="ChEBI" id="CHEBI:15379"/>
        <dbReference type="ChEBI" id="CHEBI:16240"/>
        <dbReference type="ChEBI" id="CHEBI:29991"/>
        <dbReference type="ChEBI" id="CHEBI:77875"/>
        <dbReference type="EC" id="1.4.3.16"/>
    </reaction>
    <physiologicalReaction direction="left-to-right" evidence="16">
        <dbReference type="Rhea" id="RHEA:25877"/>
    </physiologicalReaction>
</comment>
<dbReference type="FunFam" id="3.20.20.70:FF:000030">
    <property type="entry name" value="Nicotinate-nucleotide pyrophosphorylase, carboxylating"/>
    <property type="match status" value="1"/>
</dbReference>
<evidence type="ECO:0000256" key="1">
    <source>
        <dbReference type="ARBA" id="ARBA00001974"/>
    </source>
</evidence>
<dbReference type="Gene3D" id="3.90.1170.20">
    <property type="entry name" value="Quinolinate phosphoribosyl transferase, N-terminal domain"/>
    <property type="match status" value="1"/>
</dbReference>
<evidence type="ECO:0000259" key="22">
    <source>
        <dbReference type="Pfam" id="PF02910"/>
    </source>
</evidence>
<dbReference type="InterPro" id="IPR036068">
    <property type="entry name" value="Nicotinate_pribotase-like_C"/>
</dbReference>
<dbReference type="InterPro" id="IPR027477">
    <property type="entry name" value="Succ_DH/fumarate_Rdtase_cat_sf"/>
</dbReference>